<name>A0AAW2IKQ9_9LAMI</name>
<organism evidence="1">
    <name type="scientific">Sesamum angustifolium</name>
    <dbReference type="NCBI Taxonomy" id="2727405"/>
    <lineage>
        <taxon>Eukaryota</taxon>
        <taxon>Viridiplantae</taxon>
        <taxon>Streptophyta</taxon>
        <taxon>Embryophyta</taxon>
        <taxon>Tracheophyta</taxon>
        <taxon>Spermatophyta</taxon>
        <taxon>Magnoliopsida</taxon>
        <taxon>eudicotyledons</taxon>
        <taxon>Gunneridae</taxon>
        <taxon>Pentapetalae</taxon>
        <taxon>asterids</taxon>
        <taxon>lamiids</taxon>
        <taxon>Lamiales</taxon>
        <taxon>Pedaliaceae</taxon>
        <taxon>Sesamum</taxon>
    </lineage>
</organism>
<evidence type="ECO:0000313" key="1">
    <source>
        <dbReference type="EMBL" id="KAL0282784.1"/>
    </source>
</evidence>
<dbReference type="AlphaFoldDB" id="A0AAW2IKQ9"/>
<reference evidence="1" key="2">
    <citation type="journal article" date="2024" name="Plant">
        <title>Genomic evolution and insights into agronomic trait innovations of Sesamum species.</title>
        <authorList>
            <person name="Miao H."/>
            <person name="Wang L."/>
            <person name="Qu L."/>
            <person name="Liu H."/>
            <person name="Sun Y."/>
            <person name="Le M."/>
            <person name="Wang Q."/>
            <person name="Wei S."/>
            <person name="Zheng Y."/>
            <person name="Lin W."/>
            <person name="Duan Y."/>
            <person name="Cao H."/>
            <person name="Xiong S."/>
            <person name="Wang X."/>
            <person name="Wei L."/>
            <person name="Li C."/>
            <person name="Ma Q."/>
            <person name="Ju M."/>
            <person name="Zhao R."/>
            <person name="Li G."/>
            <person name="Mu C."/>
            <person name="Tian Q."/>
            <person name="Mei H."/>
            <person name="Zhang T."/>
            <person name="Gao T."/>
            <person name="Zhang H."/>
        </authorList>
    </citation>
    <scope>NUCLEOTIDE SEQUENCE</scope>
    <source>
        <strain evidence="1">G01</strain>
    </source>
</reference>
<reference evidence="1" key="1">
    <citation type="submission" date="2020-06" db="EMBL/GenBank/DDBJ databases">
        <authorList>
            <person name="Li T."/>
            <person name="Hu X."/>
            <person name="Zhang T."/>
            <person name="Song X."/>
            <person name="Zhang H."/>
            <person name="Dai N."/>
            <person name="Sheng W."/>
            <person name="Hou X."/>
            <person name="Wei L."/>
        </authorList>
    </citation>
    <scope>NUCLEOTIDE SEQUENCE</scope>
    <source>
        <strain evidence="1">G01</strain>
        <tissue evidence="1">Leaf</tissue>
    </source>
</reference>
<gene>
    <name evidence="1" type="ORF">Sangu_2931500</name>
</gene>
<dbReference type="EMBL" id="JACGWK010001787">
    <property type="protein sequence ID" value="KAL0282784.1"/>
    <property type="molecule type" value="Genomic_DNA"/>
</dbReference>
<accession>A0AAW2IKQ9</accession>
<protein>
    <submittedName>
        <fullName evidence="1">Uncharacterized protein</fullName>
    </submittedName>
</protein>
<sequence length="69" mass="8392">MVLDFKNQTYILDKSRPQTLPEGFLPGEHLIFEKFTQWHENNWKLHSIVLGSMSYEIQKQYERYETSDR</sequence>
<comment type="caution">
    <text evidence="1">The sequence shown here is derived from an EMBL/GenBank/DDBJ whole genome shotgun (WGS) entry which is preliminary data.</text>
</comment>
<proteinExistence type="predicted"/>